<dbReference type="Proteomes" id="UP001243757">
    <property type="component" value="Unassembled WGS sequence"/>
</dbReference>
<dbReference type="RefSeq" id="WP_284480885.1">
    <property type="nucleotide sequence ID" value="NZ_JASNJD010000006.1"/>
</dbReference>
<comment type="caution">
    <text evidence="1">The sequence shown here is derived from an EMBL/GenBank/DDBJ whole genome shotgun (WGS) entry which is preliminary data.</text>
</comment>
<organism evidence="1 2">
    <name type="scientific">Pseudodonghicola flavimaris</name>
    <dbReference type="NCBI Taxonomy" id="3050036"/>
    <lineage>
        <taxon>Bacteria</taxon>
        <taxon>Pseudomonadati</taxon>
        <taxon>Pseudomonadota</taxon>
        <taxon>Alphaproteobacteria</taxon>
        <taxon>Rhodobacterales</taxon>
        <taxon>Paracoccaceae</taxon>
        <taxon>Pseudodonghicola</taxon>
    </lineage>
</organism>
<accession>A0ABT7F0E1</accession>
<dbReference type="InterPro" id="IPR036287">
    <property type="entry name" value="Rv1873-like_sf"/>
</dbReference>
<proteinExistence type="predicted"/>
<gene>
    <name evidence="1" type="ORF">QO033_10340</name>
</gene>
<dbReference type="InterPro" id="IPR014937">
    <property type="entry name" value="DUF1810"/>
</dbReference>
<evidence type="ECO:0000313" key="1">
    <source>
        <dbReference type="EMBL" id="MDK3018076.1"/>
    </source>
</evidence>
<keyword evidence="2" id="KW-1185">Reference proteome</keyword>
<reference evidence="1 2" key="1">
    <citation type="submission" date="2023-05" db="EMBL/GenBank/DDBJ databases">
        <title>Pseudodonghicola sp. nov.</title>
        <authorList>
            <person name="Huang J."/>
        </authorList>
    </citation>
    <scope>NUCLEOTIDE SEQUENCE [LARGE SCALE GENOMIC DNA]</scope>
    <source>
        <strain evidence="1 2">IC7</strain>
    </source>
</reference>
<dbReference type="Pfam" id="PF08837">
    <property type="entry name" value="DUF1810"/>
    <property type="match status" value="1"/>
</dbReference>
<dbReference type="EMBL" id="JASNJD010000006">
    <property type="protein sequence ID" value="MDK3018076.1"/>
    <property type="molecule type" value="Genomic_DNA"/>
</dbReference>
<dbReference type="Gene3D" id="1.25.40.380">
    <property type="entry name" value="Protein of unknown function DUF1810"/>
    <property type="match status" value="1"/>
</dbReference>
<name>A0ABT7F0E1_9RHOB</name>
<evidence type="ECO:0000313" key="2">
    <source>
        <dbReference type="Proteomes" id="UP001243757"/>
    </source>
</evidence>
<protein>
    <submittedName>
        <fullName evidence="1">DUF1810 domain-containing protein</fullName>
    </submittedName>
</protein>
<dbReference type="SUPFAM" id="SSF140736">
    <property type="entry name" value="Rv1873-like"/>
    <property type="match status" value="1"/>
</dbReference>
<sequence>MADLSRFLVAQDGVYPRALDELRAGAKQSHWMWFIFPQLRGLGRSPTALRYGIADLTEARAYLADPVLGARLREAMAAMLLHPDRSAEAILGPVDAIKLRSSATLFAAAGGGAPFAEVLATFYDGQACPLTRELLADGGANV</sequence>
<dbReference type="PIRSF" id="PIRSF008546">
    <property type="entry name" value="UCP008546"/>
    <property type="match status" value="1"/>
</dbReference>